<dbReference type="GO" id="GO:0016491">
    <property type="term" value="F:oxidoreductase activity"/>
    <property type="evidence" value="ECO:0007669"/>
    <property type="project" value="UniProtKB-KW"/>
</dbReference>
<evidence type="ECO:0000256" key="1">
    <source>
        <dbReference type="ARBA" id="ARBA00022723"/>
    </source>
</evidence>
<name>A7VWB0_9FIRM</name>
<evidence type="ECO:0000313" key="8">
    <source>
        <dbReference type="Proteomes" id="UP000003490"/>
    </source>
</evidence>
<dbReference type="InterPro" id="IPR036291">
    <property type="entry name" value="NAD(P)-bd_dom_sf"/>
</dbReference>
<dbReference type="HOGENOM" id="CLU_026673_11_0_9"/>
<sequence>MLAARMYGINDLRIEEMPKPKIGAGEILVKVRAAAICGTDVRMLTSGAKGTDSSQPLVLGHEFAGDIVEIGSGVTGYQAGMRVAVAPNMGCGVCDLCVSGNGHLCPHYQAFGINLDGAFAEYVRIPSRAVAGGNVAVLPRRVSYAEGALNEPFSCAYNGSQHCHIQPGDYVLVVGSGAIGLMHAKLAKLAGAGRVVISDLSPERLEECRRVDRSLIPAASLEEKDVSRLTKGRGFDVIITACPSPAAQESALSQAAVNGRICFFGGLPKGKEVVRLNSNIIHYKQLIVTGTTRASLSQYRKTLDFIADGVVEVASLITKKAPLDKISDLFELAKQVKGLKNVVEF</sequence>
<reference evidence="6 8" key="1">
    <citation type="submission" date="2007-08" db="EMBL/GenBank/DDBJ databases">
        <title>Draft genome sequence of Clostridium leptum (DSM 753).</title>
        <authorList>
            <person name="Sudarsanam P."/>
            <person name="Ley R."/>
            <person name="Guruge J."/>
            <person name="Turnbaugh P.J."/>
            <person name="Mahowald M."/>
            <person name="Liep D."/>
            <person name="Gordon J."/>
        </authorList>
    </citation>
    <scope>NUCLEOTIDE SEQUENCE [LARGE SCALE GENOMIC DNA]</scope>
    <source>
        <strain evidence="6 8">DSM 753</strain>
    </source>
</reference>
<dbReference type="AlphaFoldDB" id="A7VWB0"/>
<dbReference type="InterPro" id="IPR050129">
    <property type="entry name" value="Zn_alcohol_dh"/>
</dbReference>
<organism evidence="6 8">
    <name type="scientific">[Clostridium] leptum DSM 753</name>
    <dbReference type="NCBI Taxonomy" id="428125"/>
    <lineage>
        <taxon>Bacteria</taxon>
        <taxon>Bacillati</taxon>
        <taxon>Bacillota</taxon>
        <taxon>Clostridia</taxon>
        <taxon>Eubacteriales</taxon>
        <taxon>Oscillospiraceae</taxon>
        <taxon>Oscillospiraceae incertae sedis</taxon>
    </lineage>
</organism>
<dbReference type="InterPro" id="IPR013154">
    <property type="entry name" value="ADH-like_N"/>
</dbReference>
<evidence type="ECO:0000256" key="3">
    <source>
        <dbReference type="ARBA" id="ARBA00023002"/>
    </source>
</evidence>
<comment type="caution">
    <text evidence="6">The sequence shown here is derived from an EMBL/GenBank/DDBJ whole genome shotgun (WGS) entry which is preliminary data.</text>
</comment>
<evidence type="ECO:0000256" key="2">
    <source>
        <dbReference type="ARBA" id="ARBA00022833"/>
    </source>
</evidence>
<dbReference type="PANTHER" id="PTHR43401:SF2">
    <property type="entry name" value="L-THREONINE 3-DEHYDROGENASE"/>
    <property type="match status" value="1"/>
</dbReference>
<evidence type="ECO:0000313" key="9">
    <source>
        <dbReference type="Proteomes" id="UP000220611"/>
    </source>
</evidence>
<dbReference type="Proteomes" id="UP000220611">
    <property type="component" value="Unassembled WGS sequence"/>
</dbReference>
<dbReference type="InterPro" id="IPR020843">
    <property type="entry name" value="ER"/>
</dbReference>
<evidence type="ECO:0000256" key="4">
    <source>
        <dbReference type="RuleBase" id="RU361277"/>
    </source>
</evidence>
<dbReference type="SMART" id="SM00829">
    <property type="entry name" value="PKS_ER"/>
    <property type="match status" value="1"/>
</dbReference>
<dbReference type="Pfam" id="PF00107">
    <property type="entry name" value="ADH_zinc_N"/>
    <property type="match status" value="1"/>
</dbReference>
<keyword evidence="2 4" id="KW-0862">Zinc</keyword>
<dbReference type="GO" id="GO:0008270">
    <property type="term" value="F:zinc ion binding"/>
    <property type="evidence" value="ECO:0007669"/>
    <property type="project" value="InterPro"/>
</dbReference>
<keyword evidence="1 4" id="KW-0479">Metal-binding</keyword>
<dbReference type="Pfam" id="PF08240">
    <property type="entry name" value="ADH_N"/>
    <property type="match status" value="1"/>
</dbReference>
<dbReference type="InterPro" id="IPR013149">
    <property type="entry name" value="ADH-like_C"/>
</dbReference>
<proteinExistence type="inferred from homology"/>
<evidence type="ECO:0000313" key="6">
    <source>
        <dbReference type="EMBL" id="EDO60057.1"/>
    </source>
</evidence>
<comment type="similarity">
    <text evidence="4">Belongs to the zinc-containing alcohol dehydrogenase family.</text>
</comment>
<dbReference type="EMBL" id="NOXF01000001">
    <property type="protein sequence ID" value="PEQ25979.1"/>
    <property type="molecule type" value="Genomic_DNA"/>
</dbReference>
<dbReference type="InterPro" id="IPR002328">
    <property type="entry name" value="ADH_Zn_CS"/>
</dbReference>
<keyword evidence="3" id="KW-0560">Oxidoreductase</keyword>
<accession>A7VWB0</accession>
<dbReference type="SUPFAM" id="SSF51735">
    <property type="entry name" value="NAD(P)-binding Rossmann-fold domains"/>
    <property type="match status" value="1"/>
</dbReference>
<dbReference type="OrthoDB" id="9769198at2"/>
<feature type="domain" description="Enoyl reductase (ER)" evidence="5">
    <location>
        <begin position="8"/>
        <end position="343"/>
    </location>
</feature>
<dbReference type="EMBL" id="ABCB02000020">
    <property type="protein sequence ID" value="EDO60057.1"/>
    <property type="molecule type" value="Genomic_DNA"/>
</dbReference>
<dbReference type="PROSITE" id="PS00059">
    <property type="entry name" value="ADH_ZINC"/>
    <property type="match status" value="1"/>
</dbReference>
<evidence type="ECO:0000313" key="7">
    <source>
        <dbReference type="EMBL" id="PEQ25979.1"/>
    </source>
</evidence>
<protein>
    <submittedName>
        <fullName evidence="6">GroES-like protein</fullName>
    </submittedName>
    <submittedName>
        <fullName evidence="7">Zn-dependent alcohol dehydrogenase</fullName>
    </submittedName>
</protein>
<reference evidence="6 8" key="2">
    <citation type="submission" date="2007-08" db="EMBL/GenBank/DDBJ databases">
        <authorList>
            <person name="Fulton L."/>
            <person name="Clifton S."/>
            <person name="Fulton B."/>
            <person name="Xu J."/>
            <person name="Minx P."/>
            <person name="Pepin K.H."/>
            <person name="Johnson M."/>
            <person name="Thiruvilangam P."/>
            <person name="Bhonagiri V."/>
            <person name="Nash W.E."/>
            <person name="Wang C."/>
            <person name="Mardis E.R."/>
            <person name="Wilson R.K."/>
        </authorList>
    </citation>
    <scope>NUCLEOTIDE SEQUENCE [LARGE SCALE GENOMIC DNA]</scope>
    <source>
        <strain evidence="6 8">DSM 753</strain>
    </source>
</reference>
<reference evidence="7 9" key="3">
    <citation type="submission" date="2017-07" db="EMBL/GenBank/DDBJ databases">
        <title>Prevalence of linear plasmids in Cutibacterium (Propionibacterium) acnes isolates obtained from prostatic tissue.</title>
        <authorList>
            <person name="Davidsson S."/>
            <person name="Carlsson J."/>
            <person name="Molling P."/>
            <person name="Andren O."/>
            <person name="Andersson S.-O."/>
            <person name="Brzuszkiewicz E."/>
            <person name="Poehlein A."/>
            <person name="Al-Zeer M."/>
            <person name="Brinkmann V."/>
            <person name="Scavenius C."/>
            <person name="Nazipi S."/>
            <person name="Soderquist B."/>
            <person name="Bruggemann H."/>
        </authorList>
    </citation>
    <scope>NUCLEOTIDE SEQUENCE [LARGE SCALE GENOMIC DNA]</scope>
    <source>
        <strain evidence="7 9">DSM 753</strain>
    </source>
</reference>
<gene>
    <name evidence="7" type="ORF">CH238_03045</name>
    <name evidence="6" type="ORF">CLOLEP_02874</name>
</gene>
<dbReference type="PANTHER" id="PTHR43401">
    <property type="entry name" value="L-THREONINE 3-DEHYDROGENASE"/>
    <property type="match status" value="1"/>
</dbReference>
<dbReference type="InterPro" id="IPR011032">
    <property type="entry name" value="GroES-like_sf"/>
</dbReference>
<keyword evidence="9" id="KW-1185">Reference proteome</keyword>
<comment type="cofactor">
    <cofactor evidence="4">
        <name>Zn(2+)</name>
        <dbReference type="ChEBI" id="CHEBI:29105"/>
    </cofactor>
</comment>
<dbReference type="SUPFAM" id="SSF50129">
    <property type="entry name" value="GroES-like"/>
    <property type="match status" value="1"/>
</dbReference>
<dbReference type="Gene3D" id="3.40.50.720">
    <property type="entry name" value="NAD(P)-binding Rossmann-like Domain"/>
    <property type="match status" value="1"/>
</dbReference>
<dbReference type="Gene3D" id="3.90.180.10">
    <property type="entry name" value="Medium-chain alcohol dehydrogenases, catalytic domain"/>
    <property type="match status" value="1"/>
</dbReference>
<evidence type="ECO:0000259" key="5">
    <source>
        <dbReference type="SMART" id="SM00829"/>
    </source>
</evidence>
<dbReference type="eggNOG" id="COG1063">
    <property type="taxonomic scope" value="Bacteria"/>
</dbReference>
<dbReference type="Proteomes" id="UP000003490">
    <property type="component" value="Unassembled WGS sequence"/>
</dbReference>